<dbReference type="InterPro" id="IPR036938">
    <property type="entry name" value="PAP2/HPO_sf"/>
</dbReference>
<keyword evidence="1" id="KW-1133">Transmembrane helix</keyword>
<dbReference type="Pfam" id="PF01569">
    <property type="entry name" value="PAP2"/>
    <property type="match status" value="1"/>
</dbReference>
<dbReference type="GO" id="GO:0050380">
    <property type="term" value="F:undecaprenyl-diphosphatase activity"/>
    <property type="evidence" value="ECO:0007669"/>
    <property type="project" value="InterPro"/>
</dbReference>
<proteinExistence type="predicted"/>
<dbReference type="GO" id="GO:0005886">
    <property type="term" value="C:plasma membrane"/>
    <property type="evidence" value="ECO:0007669"/>
    <property type="project" value="InterPro"/>
</dbReference>
<accession>A0A9W5W7L0</accession>
<dbReference type="PANTHER" id="PTHR14969:SF58">
    <property type="entry name" value="UNDECAPRENYL-DIPHOSPHATASE BCRC"/>
    <property type="match status" value="1"/>
</dbReference>
<feature type="transmembrane region" description="Helical" evidence="1">
    <location>
        <begin position="151"/>
        <end position="168"/>
    </location>
</feature>
<evidence type="ECO:0000256" key="1">
    <source>
        <dbReference type="SAM" id="Phobius"/>
    </source>
</evidence>
<dbReference type="InterPro" id="IPR033879">
    <property type="entry name" value="UPP_Pase"/>
</dbReference>
<gene>
    <name evidence="3" type="ORF">BG53_00440</name>
</gene>
<evidence type="ECO:0000313" key="3">
    <source>
        <dbReference type="EMBL" id="EXX89185.1"/>
    </source>
</evidence>
<keyword evidence="1" id="KW-0812">Transmembrane</keyword>
<organism evidence="3 4">
    <name type="scientific">Paenibacillus darwinianus</name>
    <dbReference type="NCBI Taxonomy" id="1380763"/>
    <lineage>
        <taxon>Bacteria</taxon>
        <taxon>Bacillati</taxon>
        <taxon>Bacillota</taxon>
        <taxon>Bacilli</taxon>
        <taxon>Bacillales</taxon>
        <taxon>Paenibacillaceae</taxon>
        <taxon>Paenibacillus</taxon>
    </lineage>
</organism>
<protein>
    <submittedName>
        <fullName evidence="3">Phosphatidic acid phosphatase</fullName>
    </submittedName>
</protein>
<name>A0A9W5W7L0_9BACL</name>
<dbReference type="EMBL" id="JFHU01000104">
    <property type="protein sequence ID" value="EXX89185.1"/>
    <property type="molecule type" value="Genomic_DNA"/>
</dbReference>
<feature type="transmembrane region" description="Helical" evidence="1">
    <location>
        <begin position="58"/>
        <end position="80"/>
    </location>
</feature>
<keyword evidence="1" id="KW-0472">Membrane</keyword>
<dbReference type="SMART" id="SM00014">
    <property type="entry name" value="acidPPc"/>
    <property type="match status" value="1"/>
</dbReference>
<feature type="domain" description="Phosphatidic acid phosphatase type 2/haloperoxidase" evidence="2">
    <location>
        <begin position="57"/>
        <end position="166"/>
    </location>
</feature>
<dbReference type="InterPro" id="IPR000326">
    <property type="entry name" value="PAP2/HPO"/>
</dbReference>
<keyword evidence="4" id="KW-1185">Reference proteome</keyword>
<feature type="transmembrane region" description="Helical" evidence="1">
    <location>
        <begin position="25"/>
        <end position="46"/>
    </location>
</feature>
<feature type="transmembrane region" description="Helical" evidence="1">
    <location>
        <begin position="127"/>
        <end position="145"/>
    </location>
</feature>
<reference evidence="3 4" key="1">
    <citation type="submission" date="2014-02" db="EMBL/GenBank/DDBJ databases">
        <title>Genome sequence of Paenibacillus darwinianus reveals adaptive mechanisms for survival in Antarctic soils.</title>
        <authorList>
            <person name="Dsouza M."/>
            <person name="Taylor M.W."/>
            <person name="Turner S.J."/>
            <person name="Aislabie J."/>
        </authorList>
    </citation>
    <scope>NUCLEOTIDE SEQUENCE [LARGE SCALE GENOMIC DNA]</scope>
    <source>
        <strain evidence="3 4">CE1</strain>
    </source>
</reference>
<dbReference type="RefSeq" id="WP_051587613.1">
    <property type="nucleotide sequence ID" value="NZ_KK082131.1"/>
</dbReference>
<dbReference type="AlphaFoldDB" id="A0A9W5W7L0"/>
<evidence type="ECO:0000313" key="4">
    <source>
        <dbReference type="Proteomes" id="UP000053750"/>
    </source>
</evidence>
<evidence type="ECO:0000259" key="2">
    <source>
        <dbReference type="SMART" id="SM00014"/>
    </source>
</evidence>
<dbReference type="CDD" id="cd03385">
    <property type="entry name" value="PAP2_BcrC_like"/>
    <property type="match status" value="1"/>
</dbReference>
<sequence>MNIDFAVFQFINQFAGKLHGVDQIAVYYSEYGPLLFGAIVLIIWFADRSRQTNARQAVLLAIASVGVALLLNQIIGQLYFRPRPFADHPVTLLLAKSADPSFPSDHATGSFALALSMLLFYRRRVGYFMIVLAALLGLSRIYVGTHYPLDILGGNLTAALGVFMMLGLQRRLMPLLHWIVQKVNLMEAKLLKKSI</sequence>
<dbReference type="SUPFAM" id="SSF48317">
    <property type="entry name" value="Acid phosphatase/Vanadium-dependent haloperoxidase"/>
    <property type="match status" value="1"/>
</dbReference>
<dbReference type="PANTHER" id="PTHR14969">
    <property type="entry name" value="SPHINGOSINE-1-PHOSPHATE PHOSPHOHYDROLASE"/>
    <property type="match status" value="1"/>
</dbReference>
<dbReference type="Gene3D" id="1.20.144.10">
    <property type="entry name" value="Phosphatidic acid phosphatase type 2/haloperoxidase"/>
    <property type="match status" value="1"/>
</dbReference>
<comment type="caution">
    <text evidence="3">The sequence shown here is derived from an EMBL/GenBank/DDBJ whole genome shotgun (WGS) entry which is preliminary data.</text>
</comment>
<dbReference type="Proteomes" id="UP000053750">
    <property type="component" value="Unassembled WGS sequence"/>
</dbReference>